<organism evidence="1 2">
    <name type="scientific">Gigaspora rosea</name>
    <dbReference type="NCBI Taxonomy" id="44941"/>
    <lineage>
        <taxon>Eukaryota</taxon>
        <taxon>Fungi</taxon>
        <taxon>Fungi incertae sedis</taxon>
        <taxon>Mucoromycota</taxon>
        <taxon>Glomeromycotina</taxon>
        <taxon>Glomeromycetes</taxon>
        <taxon>Diversisporales</taxon>
        <taxon>Gigasporaceae</taxon>
        <taxon>Gigaspora</taxon>
    </lineage>
</organism>
<dbReference type="EMBL" id="QKWP01000466">
    <property type="protein sequence ID" value="RIB19561.1"/>
    <property type="molecule type" value="Genomic_DNA"/>
</dbReference>
<proteinExistence type="predicted"/>
<keyword evidence="2" id="KW-1185">Reference proteome</keyword>
<protein>
    <submittedName>
        <fullName evidence="1">Uncharacterized protein</fullName>
    </submittedName>
</protein>
<accession>A0A397VCL9</accession>
<dbReference type="AlphaFoldDB" id="A0A397VCL9"/>
<name>A0A397VCL9_9GLOM</name>
<evidence type="ECO:0000313" key="1">
    <source>
        <dbReference type="EMBL" id="RIB19561.1"/>
    </source>
</evidence>
<evidence type="ECO:0000313" key="2">
    <source>
        <dbReference type="Proteomes" id="UP000266673"/>
    </source>
</evidence>
<sequence>MWNIIITDRHCQEDLDKFHEYYEEGKSEIKNKLLEADKIIEKMPVVCTKTSDHMYTSKAYQHQKDSRSTEDLIFFC</sequence>
<comment type="caution">
    <text evidence="1">The sequence shown here is derived from an EMBL/GenBank/DDBJ whole genome shotgun (WGS) entry which is preliminary data.</text>
</comment>
<gene>
    <name evidence="1" type="ORF">C2G38_2082790</name>
</gene>
<dbReference type="Proteomes" id="UP000266673">
    <property type="component" value="Unassembled WGS sequence"/>
</dbReference>
<reference evidence="1 2" key="1">
    <citation type="submission" date="2018-06" db="EMBL/GenBank/DDBJ databases">
        <title>Comparative genomics reveals the genomic features of Rhizophagus irregularis, R. cerebriforme, R. diaphanum and Gigaspora rosea, and their symbiotic lifestyle signature.</title>
        <authorList>
            <person name="Morin E."/>
            <person name="San Clemente H."/>
            <person name="Chen E.C.H."/>
            <person name="De La Providencia I."/>
            <person name="Hainaut M."/>
            <person name="Kuo A."/>
            <person name="Kohler A."/>
            <person name="Murat C."/>
            <person name="Tang N."/>
            <person name="Roy S."/>
            <person name="Loubradou J."/>
            <person name="Henrissat B."/>
            <person name="Grigoriev I.V."/>
            <person name="Corradi N."/>
            <person name="Roux C."/>
            <person name="Martin F.M."/>
        </authorList>
    </citation>
    <scope>NUCLEOTIDE SEQUENCE [LARGE SCALE GENOMIC DNA]</scope>
    <source>
        <strain evidence="1 2">DAOM 194757</strain>
    </source>
</reference>